<evidence type="ECO:0000259" key="5">
    <source>
        <dbReference type="PROSITE" id="PS51294"/>
    </source>
</evidence>
<feature type="compositionally biased region" description="Polar residues" evidence="2">
    <location>
        <begin position="843"/>
        <end position="857"/>
    </location>
</feature>
<dbReference type="InterPro" id="IPR017930">
    <property type="entry name" value="Myb_dom"/>
</dbReference>
<feature type="domain" description="SANT" evidence="4">
    <location>
        <begin position="524"/>
        <end position="575"/>
    </location>
</feature>
<dbReference type="EMBL" id="GL882879">
    <property type="protein sequence ID" value="EGF83353.1"/>
    <property type="molecule type" value="Genomic_DNA"/>
</dbReference>
<dbReference type="GO" id="GO:0000785">
    <property type="term" value="C:chromatin"/>
    <property type="evidence" value="ECO:0000318"/>
    <property type="project" value="GO_Central"/>
</dbReference>
<keyword evidence="1" id="KW-0175">Coiled coil</keyword>
<feature type="coiled-coil region" evidence="1">
    <location>
        <begin position="462"/>
        <end position="489"/>
    </location>
</feature>
<dbReference type="SUPFAM" id="SSF46689">
    <property type="entry name" value="Homeodomain-like"/>
    <property type="match status" value="3"/>
</dbReference>
<proteinExistence type="predicted"/>
<feature type="domain" description="SANT" evidence="4">
    <location>
        <begin position="704"/>
        <end position="755"/>
    </location>
</feature>
<evidence type="ECO:0000259" key="4">
    <source>
        <dbReference type="PROSITE" id="PS51293"/>
    </source>
</evidence>
<dbReference type="CDD" id="cd00167">
    <property type="entry name" value="SANT"/>
    <property type="match status" value="2"/>
</dbReference>
<dbReference type="GeneID" id="18242242"/>
<feature type="compositionally biased region" description="Basic and acidic residues" evidence="2">
    <location>
        <begin position="8"/>
        <end position="20"/>
    </location>
</feature>
<dbReference type="PANTHER" id="PTHR13992">
    <property type="entry name" value="NUCLEAR RECEPTOR CO-REPRESSOR RELATED NCOR"/>
    <property type="match status" value="1"/>
</dbReference>
<dbReference type="RefSeq" id="XP_006676072.1">
    <property type="nucleotide sequence ID" value="XM_006676009.1"/>
</dbReference>
<feature type="compositionally biased region" description="Acidic residues" evidence="2">
    <location>
        <begin position="197"/>
        <end position="209"/>
    </location>
</feature>
<dbReference type="InterPro" id="IPR001005">
    <property type="entry name" value="SANT/Myb"/>
</dbReference>
<feature type="region of interest" description="Disordered" evidence="2">
    <location>
        <begin position="1621"/>
        <end position="1663"/>
    </location>
</feature>
<dbReference type="InterPro" id="IPR017884">
    <property type="entry name" value="SANT_dom"/>
</dbReference>
<dbReference type="SMART" id="SM00717">
    <property type="entry name" value="SANT"/>
    <property type="match status" value="3"/>
</dbReference>
<dbReference type="GO" id="GO:0034967">
    <property type="term" value="C:Set3 complex"/>
    <property type="evidence" value="ECO:0000318"/>
    <property type="project" value="GO_Central"/>
</dbReference>
<dbReference type="Proteomes" id="UP000007241">
    <property type="component" value="Unassembled WGS sequence"/>
</dbReference>
<feature type="region of interest" description="Disordered" evidence="2">
    <location>
        <begin position="894"/>
        <end position="931"/>
    </location>
</feature>
<dbReference type="InterPro" id="IPR009057">
    <property type="entry name" value="Homeodomain-like_sf"/>
</dbReference>
<dbReference type="Gene3D" id="1.20.58.1880">
    <property type="match status" value="2"/>
</dbReference>
<gene>
    <name evidence="6" type="ORF">BATDEDRAFT_85870</name>
</gene>
<dbReference type="Gene3D" id="1.10.10.60">
    <property type="entry name" value="Homeodomain-like"/>
    <property type="match status" value="1"/>
</dbReference>
<evidence type="ECO:0008006" key="8">
    <source>
        <dbReference type="Google" id="ProtNLM"/>
    </source>
</evidence>
<evidence type="ECO:0000256" key="1">
    <source>
        <dbReference type="SAM" id="Coils"/>
    </source>
</evidence>
<feature type="coiled-coil region" evidence="1">
    <location>
        <begin position="213"/>
        <end position="240"/>
    </location>
</feature>
<protein>
    <recommendedName>
        <fullName evidence="8">SANT domain-containing protein</fullName>
    </recommendedName>
</protein>
<feature type="domain" description="HTH myb-type" evidence="5">
    <location>
        <begin position="982"/>
        <end position="1028"/>
    </location>
</feature>
<feature type="region of interest" description="Disordered" evidence="2">
    <location>
        <begin position="431"/>
        <end position="453"/>
    </location>
</feature>
<feature type="compositionally biased region" description="Basic residues" evidence="2">
    <location>
        <begin position="903"/>
        <end position="912"/>
    </location>
</feature>
<evidence type="ECO:0000256" key="2">
    <source>
        <dbReference type="SAM" id="MobiDB-lite"/>
    </source>
</evidence>
<dbReference type="GO" id="GO:0006357">
    <property type="term" value="P:regulation of transcription by RNA polymerase II"/>
    <property type="evidence" value="ECO:0000318"/>
    <property type="project" value="GO_Central"/>
</dbReference>
<dbReference type="HOGENOM" id="CLU_242067_0_0_1"/>
<dbReference type="OrthoDB" id="10258692at2759"/>
<feature type="compositionally biased region" description="Polar residues" evidence="2">
    <location>
        <begin position="432"/>
        <end position="453"/>
    </location>
</feature>
<dbReference type="OMA" id="PCYKENI"/>
<dbReference type="PROSITE" id="PS51294">
    <property type="entry name" value="HTH_MYB"/>
    <property type="match status" value="1"/>
</dbReference>
<accession>F4NRJ2</accession>
<dbReference type="PANTHER" id="PTHR13992:SF39">
    <property type="entry name" value="SMRTER, ISOFORM G"/>
    <property type="match status" value="1"/>
</dbReference>
<feature type="domain" description="Myb-like" evidence="3">
    <location>
        <begin position="982"/>
        <end position="1024"/>
    </location>
</feature>
<dbReference type="InterPro" id="IPR051571">
    <property type="entry name" value="N-CoR_corepressor"/>
</dbReference>
<dbReference type="STRING" id="684364.F4NRJ2"/>
<reference evidence="6 7" key="1">
    <citation type="submission" date="2009-12" db="EMBL/GenBank/DDBJ databases">
        <title>The draft genome of Batrachochytrium dendrobatidis.</title>
        <authorList>
            <consortium name="US DOE Joint Genome Institute (JGI-PGF)"/>
            <person name="Kuo A."/>
            <person name="Salamov A."/>
            <person name="Schmutz J."/>
            <person name="Lucas S."/>
            <person name="Pitluck S."/>
            <person name="Rosenblum E."/>
            <person name="Stajich J."/>
            <person name="Eisen M."/>
            <person name="Grigoriev I.V."/>
        </authorList>
    </citation>
    <scope>NUCLEOTIDE SEQUENCE [LARGE SCALE GENOMIC DNA]</scope>
    <source>
        <strain evidence="7">JAM81 / FGSC 10211</strain>
    </source>
</reference>
<feature type="compositionally biased region" description="Basic and acidic residues" evidence="2">
    <location>
        <begin position="104"/>
        <end position="123"/>
    </location>
</feature>
<dbReference type="InParanoid" id="F4NRJ2"/>
<dbReference type="PROSITE" id="PS50090">
    <property type="entry name" value="MYB_LIKE"/>
    <property type="match status" value="1"/>
</dbReference>
<sequence>MLLTFRYYGERDSYSSRGPRDYYPSKIRSPSHRSPGEYPSGRPGASLTSYTPYDRRAGYGRPPPPDLALSNGRPSSPTGAMYRKPLKTPPTLMGSMGAHINRQSSREYDDTFESLDRGSRSGADEIVPGAPLLLDDAHHDSFYSRQLPFSNSATDDDSEPPHHLKEHKSDSLISQQHVRPVLIRPSVPTIQPQLSSEESDNDEEDEEGNEYDHEYIEEQIEHVDNEIANHERLLATLRAKIAIEAANAAEEVSSATEKDQEMGQVNEAGSIGTVSRRKIPIEHRPYFSDFILDDIRARAVSHDSNESQSHESIIEKVLHDNQALSHEFKKRMFIRHKIVAGVMDFATKVTSSPASYDFYRDNIQRNDQIRPYIVNHVRNQMFAQMNLEANLRDEFEQLNESWMAKVERLEHAAKNDQGFAADGSRLGMGPGASNSITQGSTHVQMGRSTRRTGINSDVVRTEADWQNVLNQLNNTNEAEQRQLERSAKEPDMIISPELRTSTKFINNNGLVHDPAGNLAVFNNKMNMCWSDEERDILRVKLTQCGKNFSKISACLPHKSTANCIQYYYREKVNLRFKQLLRQCSVAGRGRRRKEKINLSIAPSFFKTYLLKANEEIVHVRTHSTWDSVCDVGGNESTADDDADANKTSGTIKSKKHRLLAIKDATSADVISHNIAISPTSQGQVNNQTQIQQPFQAEGVSSTSVSDTNWSEAEKAKALHAFDFVGRNFEAMASMVGTKTSEQCKAFYNNHRRKVGEEAVARESLEGFSHTSEASMQALPTKRKPKDLVSVSKKDKRKDLPNTFGKRKRSSDVSISDLNKESSPLNALNNTDMESDAPVGDDNATISHTGQGTDASRMNSAPFFLQNATKSSSVTDAPEKDGVLGIFSTTLVTEPANVDDQEKPKRKGSRKKTISSSTILLSGAPDRSNTPPLDAISAIAAAQADSTNPAEESEVIDEGVSPNREMLDNSNQHQALRKTVSYWSVNERSEFLKSMSKYGRNWDTISKGIGTKSAIQVRNYYHNYRLKLDFDKILVDNGHSVDDAILPIGKAVFMTETAAVEEAKESKIEAATKMGDATIACHGSSSNNNPISVLPSSSHPYSYFHPHEASQSHSQVQTPLPFAGHAHDWHTPPMKFLDSDSKPRQTHLHDHHTPSHTALSTSLSFTRSATHSISSPTELPPYGAMAIDSSIHNDAPHHFPPIPRSISPHKPTGMNFDHSGFTPHAAYTSIKTELNAPRHMDEYGSVTPTNHPVYHSAEHRVKQSAYAISSQVNAEDPLKRTTDGFFHAPISSSSSIGSYQGLENLPQHSHEHLTVVSSTDVGATVMHEHQHHDSVKETIYNESDNTKTGSSSTGWNLASTRSEQFCDTIPDQTLSNVAPTPPSHYHMHPCSLPDSQSPMSLPLQTTVHLPAQPTSLIPPLPSHFHLLATPFSDHLQHGQQRNVHSQPLSQLELVTDQSSGFVHNAMPHQPTSTASFGLADTSHVHTDAPLTTCVSELLNIQSHAPLCRSVSKPAEHSFIVPPPPARTFSQETTRHTVTIPSLHNIISDSVDDDNMDSLTSDYSYSELAGTKDYNAFRPKSNYSIPYESRSSTGVASVALMLSNEDSSIHHASQESIYTGYPSSVPATLESPSHVKIDPVQSSSKQIKDTRQESRVSSILVDEPS</sequence>
<evidence type="ECO:0000313" key="7">
    <source>
        <dbReference type="Proteomes" id="UP000007241"/>
    </source>
</evidence>
<dbReference type="Pfam" id="PF00249">
    <property type="entry name" value="Myb_DNA-binding"/>
    <property type="match status" value="3"/>
</dbReference>
<feature type="compositionally biased region" description="Polar residues" evidence="2">
    <location>
        <begin position="811"/>
        <end position="831"/>
    </location>
</feature>
<evidence type="ECO:0000259" key="3">
    <source>
        <dbReference type="PROSITE" id="PS50090"/>
    </source>
</evidence>
<feature type="region of interest" description="Disordered" evidence="2">
    <location>
        <begin position="147"/>
        <end position="210"/>
    </location>
</feature>
<dbReference type="PROSITE" id="PS51293">
    <property type="entry name" value="SANT"/>
    <property type="match status" value="3"/>
</dbReference>
<evidence type="ECO:0000313" key="6">
    <source>
        <dbReference type="EMBL" id="EGF83353.1"/>
    </source>
</evidence>
<keyword evidence="7" id="KW-1185">Reference proteome</keyword>
<feature type="compositionally biased region" description="Basic and acidic residues" evidence="2">
    <location>
        <begin position="159"/>
        <end position="170"/>
    </location>
</feature>
<feature type="domain" description="SANT" evidence="4">
    <location>
        <begin position="982"/>
        <end position="1028"/>
    </location>
</feature>
<name>F4NRJ2_BATDJ</name>
<feature type="region of interest" description="Disordered" evidence="2">
    <location>
        <begin position="1"/>
        <end position="127"/>
    </location>
</feature>
<feature type="region of interest" description="Disordered" evidence="2">
    <location>
        <begin position="765"/>
        <end position="857"/>
    </location>
</feature>
<organism evidence="6 7">
    <name type="scientific">Batrachochytrium dendrobatidis (strain JAM81 / FGSC 10211)</name>
    <name type="common">Frog chytrid fungus</name>
    <dbReference type="NCBI Taxonomy" id="684364"/>
    <lineage>
        <taxon>Eukaryota</taxon>
        <taxon>Fungi</taxon>
        <taxon>Fungi incertae sedis</taxon>
        <taxon>Chytridiomycota</taxon>
        <taxon>Chytridiomycota incertae sedis</taxon>
        <taxon>Chytridiomycetes</taxon>
        <taxon>Rhizophydiales</taxon>
        <taxon>Rhizophydiales incertae sedis</taxon>
        <taxon>Batrachochytrium</taxon>
    </lineage>
</organism>